<dbReference type="PANTHER" id="PTHR30471:SF3">
    <property type="entry name" value="UPF0758 PROTEIN YEES-RELATED"/>
    <property type="match status" value="1"/>
</dbReference>
<proteinExistence type="inferred from homology"/>
<reference evidence="8 9" key="1">
    <citation type="journal article" date="2016" name="Nat. Commun.">
        <title>Thousands of microbial genomes shed light on interconnected biogeochemical processes in an aquifer system.</title>
        <authorList>
            <person name="Anantharaman K."/>
            <person name="Brown C.T."/>
            <person name="Hug L.A."/>
            <person name="Sharon I."/>
            <person name="Castelle C.J."/>
            <person name="Probst A.J."/>
            <person name="Thomas B.C."/>
            <person name="Singh A."/>
            <person name="Wilkins M.J."/>
            <person name="Karaoz U."/>
            <person name="Brodie E.L."/>
            <person name="Williams K.H."/>
            <person name="Hubbard S.S."/>
            <person name="Banfield J.F."/>
        </authorList>
    </citation>
    <scope>NUCLEOTIDE SEQUENCE [LARGE SCALE GENOMIC DNA]</scope>
</reference>
<evidence type="ECO:0000313" key="9">
    <source>
        <dbReference type="Proteomes" id="UP000176568"/>
    </source>
</evidence>
<dbReference type="InterPro" id="IPR046778">
    <property type="entry name" value="UPF0758_N"/>
</dbReference>
<dbReference type="STRING" id="1797247.A2419_01140"/>
<dbReference type="Proteomes" id="UP000176568">
    <property type="component" value="Unassembled WGS sequence"/>
</dbReference>
<keyword evidence="2" id="KW-0479">Metal-binding</keyword>
<dbReference type="NCBIfam" id="TIGR00608">
    <property type="entry name" value="radc"/>
    <property type="match status" value="1"/>
</dbReference>
<comment type="caution">
    <text evidence="8">The sequence shown here is derived from an EMBL/GenBank/DDBJ whole genome shotgun (WGS) entry which is preliminary data.</text>
</comment>
<evidence type="ECO:0000256" key="3">
    <source>
        <dbReference type="ARBA" id="ARBA00022801"/>
    </source>
</evidence>
<dbReference type="AlphaFoldDB" id="A0A1F4Y4W4"/>
<comment type="similarity">
    <text evidence="6">Belongs to the UPF0758 family.</text>
</comment>
<dbReference type="GO" id="GO:0046872">
    <property type="term" value="F:metal ion binding"/>
    <property type="evidence" value="ECO:0007669"/>
    <property type="project" value="UniProtKB-KW"/>
</dbReference>
<dbReference type="InterPro" id="IPR025657">
    <property type="entry name" value="RadC_JAB"/>
</dbReference>
<evidence type="ECO:0000256" key="2">
    <source>
        <dbReference type="ARBA" id="ARBA00022723"/>
    </source>
</evidence>
<dbReference type="PROSITE" id="PS50249">
    <property type="entry name" value="MPN"/>
    <property type="match status" value="1"/>
</dbReference>
<keyword evidence="4" id="KW-0862">Zinc</keyword>
<evidence type="ECO:0000256" key="5">
    <source>
        <dbReference type="ARBA" id="ARBA00023049"/>
    </source>
</evidence>
<dbReference type="InterPro" id="IPR001405">
    <property type="entry name" value="UPF0758"/>
</dbReference>
<evidence type="ECO:0000256" key="4">
    <source>
        <dbReference type="ARBA" id="ARBA00022833"/>
    </source>
</evidence>
<gene>
    <name evidence="8" type="ORF">A2419_01140</name>
</gene>
<dbReference type="Gene3D" id="3.40.140.10">
    <property type="entry name" value="Cytidine Deaminase, domain 2"/>
    <property type="match status" value="1"/>
</dbReference>
<evidence type="ECO:0000259" key="7">
    <source>
        <dbReference type="PROSITE" id="PS50249"/>
    </source>
</evidence>
<name>A0A1F4Y4W4_9BACT</name>
<dbReference type="PANTHER" id="PTHR30471">
    <property type="entry name" value="DNA REPAIR PROTEIN RADC"/>
    <property type="match status" value="1"/>
</dbReference>
<dbReference type="NCBIfam" id="NF000642">
    <property type="entry name" value="PRK00024.1"/>
    <property type="match status" value="1"/>
</dbReference>
<accession>A0A1F4Y4W4</accession>
<keyword evidence="3" id="KW-0378">Hydrolase</keyword>
<sequence length="220" mass="24248">MRDLPLEKKPREKLLSQGPGALSNAELLAIILVQGTTKEDVLAMSKRMLREYGERSLLGVINPETMSKELGIPLTKALQISACAELGKRFFKETNTGTTIINGPQDVFNHLHDMRGLAKEQLRGLYLNSHHRVIHDEVISIGTIDANLVHPREVFRPALEYSAVAIVLAHNHPSGNISPSLADIEFTKQLVESGKIMGITLLDHVIITKEGFASVPVNYS</sequence>
<evidence type="ECO:0000313" key="8">
    <source>
        <dbReference type="EMBL" id="OGC88961.1"/>
    </source>
</evidence>
<dbReference type="Pfam" id="PF04002">
    <property type="entry name" value="RadC"/>
    <property type="match status" value="1"/>
</dbReference>
<dbReference type="GO" id="GO:0006508">
    <property type="term" value="P:proteolysis"/>
    <property type="evidence" value="ECO:0007669"/>
    <property type="project" value="UniProtKB-KW"/>
</dbReference>
<evidence type="ECO:0000256" key="6">
    <source>
        <dbReference type="RuleBase" id="RU003797"/>
    </source>
</evidence>
<dbReference type="InterPro" id="IPR037518">
    <property type="entry name" value="MPN"/>
</dbReference>
<dbReference type="GO" id="GO:0008237">
    <property type="term" value="F:metallopeptidase activity"/>
    <property type="evidence" value="ECO:0007669"/>
    <property type="project" value="UniProtKB-KW"/>
</dbReference>
<dbReference type="PROSITE" id="PS01302">
    <property type="entry name" value="UPF0758"/>
    <property type="match status" value="1"/>
</dbReference>
<dbReference type="Pfam" id="PF20582">
    <property type="entry name" value="UPF0758_N"/>
    <property type="match status" value="1"/>
</dbReference>
<evidence type="ECO:0000256" key="1">
    <source>
        <dbReference type="ARBA" id="ARBA00022670"/>
    </source>
</evidence>
<dbReference type="CDD" id="cd08071">
    <property type="entry name" value="MPN_DUF2466"/>
    <property type="match status" value="1"/>
</dbReference>
<dbReference type="InterPro" id="IPR020891">
    <property type="entry name" value="UPF0758_CS"/>
</dbReference>
<keyword evidence="1" id="KW-0645">Protease</keyword>
<protein>
    <recommendedName>
        <fullName evidence="7">MPN domain-containing protein</fullName>
    </recommendedName>
</protein>
<organism evidence="8 9">
    <name type="scientific">Candidatus Adlerbacteria bacterium RIFOXYC1_FULL_48_26</name>
    <dbReference type="NCBI Taxonomy" id="1797247"/>
    <lineage>
        <taxon>Bacteria</taxon>
        <taxon>Candidatus Adleribacteriota</taxon>
    </lineage>
</organism>
<dbReference type="EMBL" id="MEXB01000001">
    <property type="protein sequence ID" value="OGC88961.1"/>
    <property type="molecule type" value="Genomic_DNA"/>
</dbReference>
<feature type="domain" description="MPN" evidence="7">
    <location>
        <begin position="100"/>
        <end position="220"/>
    </location>
</feature>
<keyword evidence="5" id="KW-0482">Metalloprotease</keyword>